<dbReference type="EMBL" id="QETA01000001">
    <property type="protein sequence ID" value="PWF25579.1"/>
    <property type="molecule type" value="Genomic_DNA"/>
</dbReference>
<accession>A0A2V1K7D5</accession>
<keyword evidence="7 10" id="KW-0472">Membrane</keyword>
<evidence type="ECO:0000256" key="7">
    <source>
        <dbReference type="ARBA" id="ARBA00023136"/>
    </source>
</evidence>
<dbReference type="GO" id="GO:0034204">
    <property type="term" value="P:lipid translocation"/>
    <property type="evidence" value="ECO:0007669"/>
    <property type="project" value="TreeGrafter"/>
</dbReference>
<evidence type="ECO:0000256" key="4">
    <source>
        <dbReference type="ARBA" id="ARBA00022960"/>
    </source>
</evidence>
<evidence type="ECO:0000256" key="6">
    <source>
        <dbReference type="ARBA" id="ARBA00022989"/>
    </source>
</evidence>
<evidence type="ECO:0000313" key="12">
    <source>
        <dbReference type="Proteomes" id="UP000245212"/>
    </source>
</evidence>
<dbReference type="PANTHER" id="PTHR47019:SF1">
    <property type="entry name" value="LIPID II FLIPPASE MURJ"/>
    <property type="match status" value="1"/>
</dbReference>
<feature type="transmembrane region" description="Helical" evidence="10">
    <location>
        <begin position="102"/>
        <end position="120"/>
    </location>
</feature>
<dbReference type="InterPro" id="IPR051050">
    <property type="entry name" value="Lipid_II_flippase_MurJ/MviN"/>
</dbReference>
<dbReference type="Pfam" id="PF03023">
    <property type="entry name" value="MurJ"/>
    <property type="match status" value="1"/>
</dbReference>
<comment type="function">
    <text evidence="8">Involved in peptidoglycan biosynthesis. Transports lipid-linked peptidoglycan precursors from the inner to the outer leaflet of the cytoplasmic membrane.</text>
</comment>
<dbReference type="GO" id="GO:0005886">
    <property type="term" value="C:plasma membrane"/>
    <property type="evidence" value="ECO:0007669"/>
    <property type="project" value="UniProtKB-SubCell"/>
</dbReference>
<evidence type="ECO:0000256" key="2">
    <source>
        <dbReference type="ARBA" id="ARBA00022475"/>
    </source>
</evidence>
<protein>
    <recommendedName>
        <fullName evidence="13">Virulence factor MviN</fullName>
    </recommendedName>
</protein>
<feature type="transmembrane region" description="Helical" evidence="10">
    <location>
        <begin position="198"/>
        <end position="217"/>
    </location>
</feature>
<evidence type="ECO:0000256" key="9">
    <source>
        <dbReference type="ARBA" id="ARBA00061532"/>
    </source>
</evidence>
<dbReference type="Proteomes" id="UP000245212">
    <property type="component" value="Unassembled WGS sequence"/>
</dbReference>
<dbReference type="GO" id="GO:0008360">
    <property type="term" value="P:regulation of cell shape"/>
    <property type="evidence" value="ECO:0007669"/>
    <property type="project" value="UniProtKB-KW"/>
</dbReference>
<feature type="transmembrane region" description="Helical" evidence="10">
    <location>
        <begin position="282"/>
        <end position="307"/>
    </location>
</feature>
<keyword evidence="12" id="KW-1185">Reference proteome</keyword>
<evidence type="ECO:0008006" key="13">
    <source>
        <dbReference type="Google" id="ProtNLM"/>
    </source>
</evidence>
<feature type="transmembrane region" description="Helical" evidence="10">
    <location>
        <begin position="22"/>
        <end position="43"/>
    </location>
</feature>
<dbReference type="InterPro" id="IPR004268">
    <property type="entry name" value="MurJ"/>
</dbReference>
<evidence type="ECO:0000256" key="3">
    <source>
        <dbReference type="ARBA" id="ARBA00022692"/>
    </source>
</evidence>
<gene>
    <name evidence="11" type="ORF">DD235_02765</name>
</gene>
<name>A0A2V1K7D5_9BURK</name>
<comment type="subcellular location">
    <subcellularLocation>
        <location evidence="1">Cell membrane</location>
        <topology evidence="1">Multi-pass membrane protein</topology>
    </subcellularLocation>
</comment>
<comment type="similarity">
    <text evidence="9">Belongs to the MurJ/MviN family.</text>
</comment>
<sequence length="410" mass="44526">MAVAYRYGISDVVDAYQFTMTFATWVPVTLVGVLSVVLIPVLVRLRKDEHRQNVRFLGELQTLAWWLGLALAALIILAWPWVLQGPGAALDAETMAYARELAWGFAPVALFTVLAGVSAARLRARERHVNTLLDSVPALVILVWVMLAGPDAGITPLLWGTVSGFAVQCIWLQWLAARADNGIWGAPTWGLGSPYWHGMAQALGIMMIGQLVMSLVGPIDQYTAARLSGNANATLGYAARLLSLLLGIGAMSVGRAALPVLSEVQSRGEPARARQMALKWSMAMAGIGVVAVAVGWWLAPWGVALIFERGAFGPEDTQAVAQVLRWGMLQLPFYFGVLVLVQLLASQKRYRIMATIAVMNFAVKALMNYLLAPVMGVAGIMLATSLMYLSSYLCYFFVASRPYRAHDQTA</sequence>
<keyword evidence="3 10" id="KW-0812">Transmembrane</keyword>
<organism evidence="11 12">
    <name type="scientific">Corticimicrobacter populi</name>
    <dbReference type="NCBI Taxonomy" id="2175229"/>
    <lineage>
        <taxon>Bacteria</taxon>
        <taxon>Pseudomonadati</taxon>
        <taxon>Pseudomonadota</taxon>
        <taxon>Betaproteobacteria</taxon>
        <taxon>Burkholderiales</taxon>
        <taxon>Alcaligenaceae</taxon>
        <taxon>Corticimicrobacter</taxon>
    </lineage>
</organism>
<feature type="transmembrane region" description="Helical" evidence="10">
    <location>
        <begin position="132"/>
        <end position="150"/>
    </location>
</feature>
<feature type="transmembrane region" description="Helical" evidence="10">
    <location>
        <begin position="327"/>
        <end position="345"/>
    </location>
</feature>
<evidence type="ECO:0000256" key="8">
    <source>
        <dbReference type="ARBA" id="ARBA00060041"/>
    </source>
</evidence>
<feature type="transmembrane region" description="Helical" evidence="10">
    <location>
        <begin position="237"/>
        <end position="261"/>
    </location>
</feature>
<feature type="transmembrane region" description="Helical" evidence="10">
    <location>
        <begin position="63"/>
        <end position="82"/>
    </location>
</feature>
<keyword evidence="2" id="KW-1003">Cell membrane</keyword>
<dbReference type="GO" id="GO:0015648">
    <property type="term" value="F:lipid-linked peptidoglycan transporter activity"/>
    <property type="evidence" value="ECO:0007669"/>
    <property type="project" value="TreeGrafter"/>
</dbReference>
<dbReference type="PANTHER" id="PTHR47019">
    <property type="entry name" value="LIPID II FLIPPASE MURJ"/>
    <property type="match status" value="1"/>
</dbReference>
<feature type="transmembrane region" description="Helical" evidence="10">
    <location>
        <begin position="156"/>
        <end position="177"/>
    </location>
</feature>
<dbReference type="AlphaFoldDB" id="A0A2V1K7D5"/>
<keyword evidence="4" id="KW-0133">Cell shape</keyword>
<keyword evidence="5" id="KW-0573">Peptidoglycan synthesis</keyword>
<evidence type="ECO:0000256" key="1">
    <source>
        <dbReference type="ARBA" id="ARBA00004651"/>
    </source>
</evidence>
<evidence type="ECO:0000313" key="11">
    <source>
        <dbReference type="EMBL" id="PWF25579.1"/>
    </source>
</evidence>
<dbReference type="GO" id="GO:0009252">
    <property type="term" value="P:peptidoglycan biosynthetic process"/>
    <property type="evidence" value="ECO:0007669"/>
    <property type="project" value="UniProtKB-KW"/>
</dbReference>
<reference evidence="12" key="1">
    <citation type="submission" date="2018-05" db="EMBL/GenBank/DDBJ databases">
        <authorList>
            <person name="Li Y."/>
        </authorList>
    </citation>
    <scope>NUCLEOTIDE SEQUENCE [LARGE SCALE GENOMIC DNA]</scope>
    <source>
        <strain evidence="12">3d-2-2</strain>
    </source>
</reference>
<proteinExistence type="inferred from homology"/>
<evidence type="ECO:0000256" key="5">
    <source>
        <dbReference type="ARBA" id="ARBA00022984"/>
    </source>
</evidence>
<keyword evidence="6 10" id="KW-1133">Transmembrane helix</keyword>
<evidence type="ECO:0000256" key="10">
    <source>
        <dbReference type="SAM" id="Phobius"/>
    </source>
</evidence>
<comment type="caution">
    <text evidence="11">The sequence shown here is derived from an EMBL/GenBank/DDBJ whole genome shotgun (WGS) entry which is preliminary data.</text>
</comment>